<dbReference type="AlphaFoldDB" id="W9CDX3"/>
<dbReference type="OrthoDB" id="3505615at2759"/>
<organism evidence="2 3">
    <name type="scientific">Sclerotinia borealis (strain F-4128)</name>
    <dbReference type="NCBI Taxonomy" id="1432307"/>
    <lineage>
        <taxon>Eukaryota</taxon>
        <taxon>Fungi</taxon>
        <taxon>Dikarya</taxon>
        <taxon>Ascomycota</taxon>
        <taxon>Pezizomycotina</taxon>
        <taxon>Leotiomycetes</taxon>
        <taxon>Helotiales</taxon>
        <taxon>Sclerotiniaceae</taxon>
        <taxon>Sclerotinia</taxon>
    </lineage>
</organism>
<dbReference type="Proteomes" id="UP000019487">
    <property type="component" value="Unassembled WGS sequence"/>
</dbReference>
<feature type="region of interest" description="Disordered" evidence="1">
    <location>
        <begin position="1"/>
        <end position="37"/>
    </location>
</feature>
<dbReference type="EMBL" id="AYSA01000364">
    <property type="protein sequence ID" value="ESZ92750.1"/>
    <property type="molecule type" value="Genomic_DNA"/>
</dbReference>
<feature type="compositionally biased region" description="Polar residues" evidence="1">
    <location>
        <begin position="1"/>
        <end position="16"/>
    </location>
</feature>
<protein>
    <submittedName>
        <fullName evidence="2">Uncharacterized protein</fullName>
    </submittedName>
</protein>
<accession>W9CDX3</accession>
<reference evidence="2 3" key="1">
    <citation type="journal article" date="2014" name="Genome Announc.">
        <title>Draft genome sequence of Sclerotinia borealis, a psychrophilic plant pathogenic fungus.</title>
        <authorList>
            <person name="Mardanov A.V."/>
            <person name="Beletsky A.V."/>
            <person name="Kadnikov V.V."/>
            <person name="Ignatov A.N."/>
            <person name="Ravin N.V."/>
        </authorList>
    </citation>
    <scope>NUCLEOTIDE SEQUENCE [LARGE SCALE GENOMIC DNA]</scope>
    <source>
        <strain evidence="3">F-4157</strain>
    </source>
</reference>
<keyword evidence="3" id="KW-1185">Reference proteome</keyword>
<evidence type="ECO:0000313" key="3">
    <source>
        <dbReference type="Proteomes" id="UP000019487"/>
    </source>
</evidence>
<comment type="caution">
    <text evidence="2">The sequence shown here is derived from an EMBL/GenBank/DDBJ whole genome shotgun (WGS) entry which is preliminary data.</text>
</comment>
<proteinExistence type="predicted"/>
<dbReference type="HOGENOM" id="CLU_132802_0_0_1"/>
<sequence>MSSTPSDNLNSPSKPKTTNRFHPSHPQTSNPRSTTNAPHHQTILLLFSSSPYYTELQQMQKEYQTSSHNTLLQTQNSLSIYRNAVRTRSPMGIQAAQEMIDRNVQEMVEFHEEKKRKWDVVMERLAEDVGGYLGRVLKEVVREMNGRVGLVGSEMNLEGVLNEVGTRMYAEK</sequence>
<gene>
    <name evidence="2" type="ORF">SBOR_6862</name>
</gene>
<evidence type="ECO:0000313" key="2">
    <source>
        <dbReference type="EMBL" id="ESZ92750.1"/>
    </source>
</evidence>
<evidence type="ECO:0000256" key="1">
    <source>
        <dbReference type="SAM" id="MobiDB-lite"/>
    </source>
</evidence>
<name>W9CDX3_SCLBF</name>
<feature type="compositionally biased region" description="Polar residues" evidence="1">
    <location>
        <begin position="24"/>
        <end position="37"/>
    </location>
</feature>